<feature type="region of interest" description="Disordered" evidence="1">
    <location>
        <begin position="590"/>
        <end position="632"/>
    </location>
</feature>
<dbReference type="GO" id="GO:0005544">
    <property type="term" value="F:calcium-dependent phospholipid binding"/>
    <property type="evidence" value="ECO:0000255"/>
    <property type="project" value="FlyBase"/>
</dbReference>
<feature type="compositionally biased region" description="Acidic residues" evidence="1">
    <location>
        <begin position="603"/>
        <end position="612"/>
    </location>
</feature>
<dbReference type="HOGENOM" id="CLU_003529_0_0_1"/>
<protein>
    <submittedName>
        <fullName evidence="3">EG:BACH7M4.1 protein</fullName>
    </submittedName>
</protein>
<dbReference type="PANTHER" id="PTHR46848">
    <property type="entry name" value="REGULATOR OF G-PROTEIN SIGNALING 3"/>
    <property type="match status" value="1"/>
</dbReference>
<sequence length="632" mass="69201">MNFASRVYLSKTTAICAAYKKYCNGIKRADCVLVNKSRQTGSEFIAFITEPAVPRKRPDLTMFIHRPLQHFREILKLMQLLAGNCHVDTEEHKNFSTVINELQAAYREITVSSGLMEPLGEGRPLLTLQDLESRMVFTKCKPFTLAVQGRQWIFGGDLSRVEGRSVKPYWTLLFSDIIVFAKVSRDRVLFITEEPIPIANVVDSCFHMRKKTTEFRLTVDPNGRLAESPTGYCAPDLTRTPKRGARRKSLILRAPSLELKAVWQNLLQRQIFLVNAALGSTPLSSPLDSPDVLNTLVPLSDIGLTTASMGSMKLPSLDSIHLKQQQKQQVRLFRSKRLDSGDSYENLQRLASAVRHHCASTTTSSATQTQSHPQPPLCTTSLPSRTNSPARNQRHPNGQGHVGGSVPNGVGGVSFGGCNTNSSCLSSSASLTQTQTQVHTQTLNHSQTHSQTQTSVLSLSSCKCLTVIPEVTSEPPVNQHASQKLLEFSLSSVGRSFIDESGGVVGGQVSLTTPETPTPNISPTTSQPCNSDAFSNDFVATSTTGKGPNIPLAEFGGSWDLLELDLQLHEVNLDPSYDTDVEECIFLGDEEDREGTEGHGHDEDSDEDDSVVVDDPFGMLPTRPTPPDSLDL</sequence>
<dbReference type="Bgee" id="FBgn0264598">
    <property type="expression patterns" value="Expressed in photoreceptor cell R7 (Drosophila) in insect head and 145 other cell types or tissues"/>
</dbReference>
<evidence type="ECO:0000259" key="2">
    <source>
        <dbReference type="PROSITE" id="PS50010"/>
    </source>
</evidence>
<dbReference type="Gene3D" id="2.30.29.30">
    <property type="entry name" value="Pleckstrin-homology domain (PH domain)/Phosphotyrosine-binding domain (PTB)"/>
    <property type="match status" value="1"/>
</dbReference>
<evidence type="ECO:0000313" key="4">
    <source>
        <dbReference type="FlyBase" id="FBgn0264598"/>
    </source>
</evidence>
<dbReference type="GO" id="GO:0016319">
    <property type="term" value="P:mushroom body development"/>
    <property type="evidence" value="ECO:0000316"/>
    <property type="project" value="FlyBase"/>
</dbReference>
<accession>Q7K6U7</accession>
<dbReference type="PROSITE" id="PS50010">
    <property type="entry name" value="DH_2"/>
    <property type="match status" value="1"/>
</dbReference>
<feature type="compositionally biased region" description="Polar residues" evidence="1">
    <location>
        <begin position="377"/>
        <end position="391"/>
    </location>
</feature>
<dbReference type="GO" id="GO:0030833">
    <property type="term" value="P:regulation of actin filament polymerization"/>
    <property type="evidence" value="ECO:0000314"/>
    <property type="project" value="FlyBase"/>
</dbReference>
<dbReference type="GO" id="GO:0005085">
    <property type="term" value="F:guanyl-nucleotide exchange factor activity"/>
    <property type="evidence" value="ECO:0000255"/>
    <property type="project" value="FlyBase"/>
</dbReference>
<feature type="domain" description="DH" evidence="2">
    <location>
        <begin position="1"/>
        <end position="112"/>
    </location>
</feature>
<proteinExistence type="predicted"/>
<name>Q7K6U7_DROME</name>
<dbReference type="VEuPathDB" id="VectorBase:FBgn0264598"/>
<dbReference type="InterPro" id="IPR035899">
    <property type="entry name" value="DBL_dom_sf"/>
</dbReference>
<dbReference type="GO" id="GO:1900029">
    <property type="term" value="P:positive regulation of ruffle assembly"/>
    <property type="evidence" value="ECO:0000314"/>
    <property type="project" value="FlyBase"/>
</dbReference>
<dbReference type="EMBL" id="AL133504">
    <property type="protein sequence ID" value="CAB65843.1"/>
    <property type="molecule type" value="Genomic_DNA"/>
</dbReference>
<dbReference type="InterPro" id="IPR000219">
    <property type="entry name" value="DH_dom"/>
</dbReference>
<dbReference type="Gene3D" id="1.20.900.10">
    <property type="entry name" value="Dbl homology (DH) domain"/>
    <property type="match status" value="1"/>
</dbReference>
<feature type="compositionally biased region" description="Low complexity" evidence="1">
    <location>
        <begin position="361"/>
        <end position="371"/>
    </location>
</feature>
<dbReference type="AGR" id="FB:FBgn0264598"/>
<gene>
    <name evidence="4" type="primary">PsGEF</name>
    <name evidence="3" type="synonym">EG:BACH7M4.1</name>
    <name evidence="4" type="ORF">CG43947</name>
</gene>
<evidence type="ECO:0000313" key="3">
    <source>
        <dbReference type="EMBL" id="CAB65843.1"/>
    </source>
</evidence>
<dbReference type="InterPro" id="IPR011993">
    <property type="entry name" value="PH-like_dom_sf"/>
</dbReference>
<evidence type="ECO:0000256" key="1">
    <source>
        <dbReference type="SAM" id="MobiDB-lite"/>
    </source>
</evidence>
<dbReference type="SUPFAM" id="SSF48065">
    <property type="entry name" value="DBL homology domain (DH-domain)"/>
    <property type="match status" value="1"/>
</dbReference>
<dbReference type="FlyBase" id="FBgn0264598">
    <property type="gene designation" value="PsGEF"/>
</dbReference>
<dbReference type="GO" id="GO:0035022">
    <property type="term" value="P:positive regulation of Rac protein signal transduction"/>
    <property type="evidence" value="ECO:0000314"/>
    <property type="project" value="FlyBase"/>
</dbReference>
<reference evidence="3" key="1">
    <citation type="submission" date="1999-12" db="EMBL/GenBank/DDBJ databases">
        <title>Sequencing the distal X chromosome of Drosophila melanogaster.</title>
        <authorList>
            <person name="Murphy L."/>
            <person name="Harris D."/>
            <person name="Barrell B."/>
        </authorList>
    </citation>
    <scope>NUCLEOTIDE SEQUENCE</scope>
</reference>
<dbReference type="PANTHER" id="PTHR46848:SF1">
    <property type="entry name" value="REGULATOR OF G-PROTEIN SIGNALING 3"/>
    <property type="match status" value="1"/>
</dbReference>
<organism evidence="3">
    <name type="scientific">Drosophila melanogaster</name>
    <name type="common">Fruit fly</name>
    <dbReference type="NCBI Taxonomy" id="7227"/>
    <lineage>
        <taxon>Eukaryota</taxon>
        <taxon>Metazoa</taxon>
        <taxon>Ecdysozoa</taxon>
        <taxon>Arthropoda</taxon>
        <taxon>Hexapoda</taxon>
        <taxon>Insecta</taxon>
        <taxon>Pterygota</taxon>
        <taxon>Neoptera</taxon>
        <taxon>Endopterygota</taxon>
        <taxon>Diptera</taxon>
        <taxon>Brachycera</taxon>
        <taxon>Muscomorpha</taxon>
        <taxon>Ephydroidea</taxon>
        <taxon>Drosophilidae</taxon>
        <taxon>Drosophila</taxon>
        <taxon>Sophophora</taxon>
    </lineage>
</organism>
<dbReference type="OrthoDB" id="410721at2759"/>
<feature type="compositionally biased region" description="Pro residues" evidence="1">
    <location>
        <begin position="623"/>
        <end position="632"/>
    </location>
</feature>
<dbReference type="AlphaFoldDB" id="Q7K6U7"/>
<dbReference type="ExpressionAtlas" id="Q7K6U7">
    <property type="expression patterns" value="baseline and differential"/>
</dbReference>
<dbReference type="SUPFAM" id="SSF50729">
    <property type="entry name" value="PH domain-like"/>
    <property type="match status" value="1"/>
</dbReference>
<feature type="region of interest" description="Disordered" evidence="1">
    <location>
        <begin position="361"/>
        <end position="408"/>
    </location>
</feature>
<reference evidence="3" key="2">
    <citation type="submission" date="1999-12" db="EMBL/GenBank/DDBJ databases">
        <authorList>
            <person name="Benos P."/>
        </authorList>
    </citation>
    <scope>NUCLEOTIDE SEQUENCE</scope>
</reference>